<dbReference type="RefSeq" id="XP_022645791.1">
    <property type="nucleotide sequence ID" value="XM_022790056.1"/>
</dbReference>
<evidence type="ECO:0000256" key="17">
    <source>
        <dbReference type="PROSITE-ProRule" id="PRU00552"/>
    </source>
</evidence>
<evidence type="ECO:0000256" key="15">
    <source>
        <dbReference type="ARBA" id="ARBA00050029"/>
    </source>
</evidence>
<feature type="compositionally biased region" description="Acidic residues" evidence="18">
    <location>
        <begin position="259"/>
        <end position="272"/>
    </location>
</feature>
<feature type="compositionally biased region" description="Basic residues" evidence="18">
    <location>
        <begin position="71"/>
        <end position="83"/>
    </location>
</feature>
<name>A0A7M7J283_VARDE</name>
<dbReference type="GO" id="GO:0016607">
    <property type="term" value="C:nuclear speck"/>
    <property type="evidence" value="ECO:0007669"/>
    <property type="project" value="UniProtKB-SubCell"/>
</dbReference>
<dbReference type="InParanoid" id="A0A7M7J283"/>
<feature type="region of interest" description="Disordered" evidence="18">
    <location>
        <begin position="1"/>
        <end position="117"/>
    </location>
</feature>
<evidence type="ECO:0000256" key="2">
    <source>
        <dbReference type="ARBA" id="ARBA00012552"/>
    </source>
</evidence>
<evidence type="ECO:0000256" key="5">
    <source>
        <dbReference type="ARBA" id="ARBA00022741"/>
    </source>
</evidence>
<feature type="compositionally biased region" description="Basic residues" evidence="18">
    <location>
        <begin position="1"/>
        <end position="34"/>
    </location>
</feature>
<dbReference type="Pfam" id="PF00270">
    <property type="entry name" value="DEAD"/>
    <property type="match status" value="1"/>
</dbReference>
<evidence type="ECO:0000313" key="23">
    <source>
        <dbReference type="Proteomes" id="UP000594260"/>
    </source>
</evidence>
<keyword evidence="5" id="KW-0547">Nucleotide-binding</keyword>
<feature type="compositionally biased region" description="Basic and acidic residues" evidence="18">
    <location>
        <begin position="197"/>
        <end position="236"/>
    </location>
</feature>
<dbReference type="FunFam" id="3.40.50.300:FF:000079">
    <property type="entry name" value="probable ATP-dependent RNA helicase DDX17"/>
    <property type="match status" value="1"/>
</dbReference>
<dbReference type="GO" id="GO:0003676">
    <property type="term" value="F:nucleic acid binding"/>
    <property type="evidence" value="ECO:0007669"/>
    <property type="project" value="InterPro"/>
</dbReference>
<keyword evidence="3" id="KW-0507">mRNA processing</keyword>
<organism evidence="22 23">
    <name type="scientific">Varroa destructor</name>
    <name type="common">Honeybee mite</name>
    <dbReference type="NCBI Taxonomy" id="109461"/>
    <lineage>
        <taxon>Eukaryota</taxon>
        <taxon>Metazoa</taxon>
        <taxon>Ecdysozoa</taxon>
        <taxon>Arthropoda</taxon>
        <taxon>Chelicerata</taxon>
        <taxon>Arachnida</taxon>
        <taxon>Acari</taxon>
        <taxon>Parasitiformes</taxon>
        <taxon>Mesostigmata</taxon>
        <taxon>Gamasina</taxon>
        <taxon>Dermanyssoidea</taxon>
        <taxon>Varroidae</taxon>
        <taxon>Varroa</taxon>
    </lineage>
</organism>
<evidence type="ECO:0000256" key="14">
    <source>
        <dbReference type="ARBA" id="ARBA00049949"/>
    </source>
</evidence>
<comment type="similarity">
    <text evidence="12">Belongs to the DEAD box helicase family. DDX46/PRP5 subfamily.</text>
</comment>
<keyword evidence="7" id="KW-0347">Helicase</keyword>
<evidence type="ECO:0000256" key="7">
    <source>
        <dbReference type="ARBA" id="ARBA00022806"/>
    </source>
</evidence>
<feature type="domain" description="Helicase ATP-binding" evidence="19">
    <location>
        <begin position="479"/>
        <end position="657"/>
    </location>
</feature>
<evidence type="ECO:0000259" key="21">
    <source>
        <dbReference type="PROSITE" id="PS51195"/>
    </source>
</evidence>
<dbReference type="GeneID" id="111243848"/>
<keyword evidence="6" id="KW-0378">Hydrolase</keyword>
<feature type="compositionally biased region" description="Basic residues" evidence="18">
    <location>
        <begin position="53"/>
        <end position="63"/>
    </location>
</feature>
<dbReference type="InterPro" id="IPR056149">
    <property type="entry name" value="PRP5/DDX46/KHDC4_KH"/>
</dbReference>
<dbReference type="CDD" id="cd18787">
    <property type="entry name" value="SF2_C_DEAD"/>
    <property type="match status" value="1"/>
</dbReference>
<dbReference type="GO" id="GO:0005681">
    <property type="term" value="C:spliceosomal complex"/>
    <property type="evidence" value="ECO:0007669"/>
    <property type="project" value="UniProtKB-KW"/>
</dbReference>
<dbReference type="EnsemblMetazoa" id="XM_022790056">
    <property type="protein sequence ID" value="XP_022645791"/>
    <property type="gene ID" value="LOC111243848"/>
</dbReference>
<evidence type="ECO:0000256" key="16">
    <source>
        <dbReference type="ARBA" id="ARBA00050042"/>
    </source>
</evidence>
<dbReference type="PROSITE" id="PS51192">
    <property type="entry name" value="HELICASE_ATP_BIND_1"/>
    <property type="match status" value="1"/>
</dbReference>
<keyword evidence="4" id="KW-0747">Spliceosome</keyword>
<feature type="compositionally biased region" description="Acidic residues" evidence="18">
    <location>
        <begin position="284"/>
        <end position="295"/>
    </location>
</feature>
<dbReference type="KEGG" id="vde:111243848"/>
<dbReference type="AlphaFoldDB" id="A0A7M7J283"/>
<dbReference type="FunCoup" id="A0A7M7J283">
    <property type="interactions" value="2194"/>
</dbReference>
<evidence type="ECO:0000256" key="18">
    <source>
        <dbReference type="SAM" id="MobiDB-lite"/>
    </source>
</evidence>
<dbReference type="SUPFAM" id="SSF52540">
    <property type="entry name" value="P-loop containing nucleoside triphosphate hydrolases"/>
    <property type="match status" value="2"/>
</dbReference>
<dbReference type="CDD" id="cd22473">
    <property type="entry name" value="KH-I_DDX46"/>
    <property type="match status" value="1"/>
</dbReference>
<evidence type="ECO:0000256" key="13">
    <source>
        <dbReference type="ARBA" id="ARBA00047984"/>
    </source>
</evidence>
<dbReference type="InterPro" id="IPR014014">
    <property type="entry name" value="RNA_helicase_DEAD_Q_motif"/>
</dbReference>
<proteinExistence type="inferred from homology"/>
<dbReference type="InterPro" id="IPR011545">
    <property type="entry name" value="DEAD/DEAH_box_helicase_dom"/>
</dbReference>
<dbReference type="GO" id="GO:0005524">
    <property type="term" value="F:ATP binding"/>
    <property type="evidence" value="ECO:0007669"/>
    <property type="project" value="UniProtKB-KW"/>
</dbReference>
<dbReference type="CTD" id="32464"/>
<dbReference type="Gene3D" id="3.40.50.300">
    <property type="entry name" value="P-loop containing nucleotide triphosphate hydrolases"/>
    <property type="match status" value="2"/>
</dbReference>
<keyword evidence="8" id="KW-0067">ATP-binding</keyword>
<dbReference type="Pfam" id="PF23469">
    <property type="entry name" value="KH_12"/>
    <property type="match status" value="1"/>
</dbReference>
<keyword evidence="9" id="KW-0175">Coiled coil</keyword>
<dbReference type="InterPro" id="IPR001650">
    <property type="entry name" value="Helicase_C-like"/>
</dbReference>
<keyword evidence="10" id="KW-0508">mRNA splicing</keyword>
<evidence type="ECO:0000259" key="20">
    <source>
        <dbReference type="PROSITE" id="PS51194"/>
    </source>
</evidence>
<evidence type="ECO:0000256" key="9">
    <source>
        <dbReference type="ARBA" id="ARBA00023054"/>
    </source>
</evidence>
<keyword evidence="11" id="KW-0539">Nucleus</keyword>
<feature type="compositionally biased region" description="Basic and acidic residues" evidence="18">
    <location>
        <begin position="35"/>
        <end position="52"/>
    </location>
</feature>
<dbReference type="InterPro" id="IPR014001">
    <property type="entry name" value="Helicase_ATP-bd"/>
</dbReference>
<comment type="catalytic activity">
    <reaction evidence="13">
        <text>ATP + H2O = ADP + phosphate + H(+)</text>
        <dbReference type="Rhea" id="RHEA:13065"/>
        <dbReference type="ChEBI" id="CHEBI:15377"/>
        <dbReference type="ChEBI" id="CHEBI:15378"/>
        <dbReference type="ChEBI" id="CHEBI:30616"/>
        <dbReference type="ChEBI" id="CHEBI:43474"/>
        <dbReference type="ChEBI" id="CHEBI:456216"/>
        <dbReference type="EC" id="3.6.4.13"/>
    </reaction>
</comment>
<feature type="compositionally biased region" description="Basic residues" evidence="18">
    <location>
        <begin position="91"/>
        <end position="104"/>
    </location>
</feature>
<feature type="region of interest" description="Disordered" evidence="18">
    <location>
        <begin position="961"/>
        <end position="984"/>
    </location>
</feature>
<dbReference type="Proteomes" id="UP000594260">
    <property type="component" value="Unplaced"/>
</dbReference>
<evidence type="ECO:0000259" key="19">
    <source>
        <dbReference type="PROSITE" id="PS51192"/>
    </source>
</evidence>
<dbReference type="GO" id="GO:0000398">
    <property type="term" value="P:mRNA splicing, via spliceosome"/>
    <property type="evidence" value="ECO:0007669"/>
    <property type="project" value="UniProtKB-ARBA"/>
</dbReference>
<dbReference type="PROSITE" id="PS51195">
    <property type="entry name" value="Q_MOTIF"/>
    <property type="match status" value="1"/>
</dbReference>
<dbReference type="OMA" id="QLPMKKW"/>
<dbReference type="GO" id="GO:0003724">
    <property type="term" value="F:RNA helicase activity"/>
    <property type="evidence" value="ECO:0007669"/>
    <property type="project" value="UniProtKB-EC"/>
</dbReference>
<dbReference type="CDD" id="cd17953">
    <property type="entry name" value="DEADc_DDX46"/>
    <property type="match status" value="1"/>
</dbReference>
<evidence type="ECO:0000313" key="22">
    <source>
        <dbReference type="EnsemblMetazoa" id="XP_022645791"/>
    </source>
</evidence>
<keyword evidence="23" id="KW-1185">Reference proteome</keyword>
<feature type="domain" description="DEAD-box RNA helicase Q" evidence="21">
    <location>
        <begin position="448"/>
        <end position="476"/>
    </location>
</feature>
<feature type="region of interest" description="Disordered" evidence="18">
    <location>
        <begin position="339"/>
        <end position="360"/>
    </location>
</feature>
<dbReference type="OrthoDB" id="196131at2759"/>
<dbReference type="PROSITE" id="PS00039">
    <property type="entry name" value="DEAD_ATP_HELICASE"/>
    <property type="match status" value="1"/>
</dbReference>
<dbReference type="Pfam" id="PF00271">
    <property type="entry name" value="Helicase_C"/>
    <property type="match status" value="1"/>
</dbReference>
<feature type="domain" description="Helicase C-terminal" evidence="20">
    <location>
        <begin position="668"/>
        <end position="829"/>
    </location>
</feature>
<evidence type="ECO:0000256" key="4">
    <source>
        <dbReference type="ARBA" id="ARBA00022728"/>
    </source>
</evidence>
<dbReference type="PANTHER" id="PTHR47958">
    <property type="entry name" value="ATP-DEPENDENT RNA HELICASE DBP3"/>
    <property type="match status" value="1"/>
</dbReference>
<evidence type="ECO:0000256" key="10">
    <source>
        <dbReference type="ARBA" id="ARBA00023187"/>
    </source>
</evidence>
<dbReference type="SMART" id="SM00487">
    <property type="entry name" value="DEXDc"/>
    <property type="match status" value="1"/>
</dbReference>
<accession>A0A7M7J283</accession>
<evidence type="ECO:0000256" key="3">
    <source>
        <dbReference type="ARBA" id="ARBA00022664"/>
    </source>
</evidence>
<evidence type="ECO:0000256" key="6">
    <source>
        <dbReference type="ARBA" id="ARBA00022801"/>
    </source>
</evidence>
<evidence type="ECO:0000256" key="8">
    <source>
        <dbReference type="ARBA" id="ARBA00022840"/>
    </source>
</evidence>
<evidence type="ECO:0000256" key="1">
    <source>
        <dbReference type="ARBA" id="ARBA00004324"/>
    </source>
</evidence>
<dbReference type="PROSITE" id="PS51194">
    <property type="entry name" value="HELICASE_CTER"/>
    <property type="match status" value="1"/>
</dbReference>
<dbReference type="InterPro" id="IPR027417">
    <property type="entry name" value="P-loop_NTPase"/>
</dbReference>
<protein>
    <recommendedName>
        <fullName evidence="15">Probable ATP-dependent RNA helicase DDX46</fullName>
        <ecNumber evidence="2">3.6.4.13</ecNumber>
    </recommendedName>
    <alternativeName>
        <fullName evidence="16">DEAD box protein 46</fullName>
    </alternativeName>
</protein>
<evidence type="ECO:0000256" key="11">
    <source>
        <dbReference type="ARBA" id="ARBA00023242"/>
    </source>
</evidence>
<dbReference type="EC" id="3.6.4.13" evidence="2"/>
<sequence length="1127" mass="126791">MGRSRSRSRERRRSRSPRDRRRSRSRDRKRKSRSRSKDKDKDIRDRRRDRSRERKRSRSRSRDRRRERSRDRRRSRSRSRDRKRSKEQSRRSRTRSKSRSRSRSRSGDRILQATKMHDPVATALAILAPVTMPSSTNAAGLSVTTNSAILQQVPLPPAPPKEPAHVLEDFGLLDKDSKQQKLDAEMKKFRERIERERAEKKLKEVHKLKEDTDTIEILERQSEDAKTNDNNAKEGSDSAEPAPPAKTPYKPPPGLALIDTDEEDNNDDGDDEDRSKKKKKETKMEEDDDDDDGVDPLDAYMEEVVKEVRAITKAAPKPQTATNNLVHGIKGGQAVVLTGKQKGRPKSASGNSGKGDIMEQNEDGLEYSDEGEQEDLQQAMDSYSSATLGKIKKQTTISLDDITYQPFRKDFYIEVPELAQMTQAEVEAFRTEMDGITVKGKNVPKPIKAWPQAGISKKVLDVLKRANFDKPTPIQAQTLPAIMSGRDLIAIAKTGSGKTLAFLLPMFRHILDQPPLEANDGPIAVIMTPTRELAMQITKDCKKFTKALNLRVVCVYGGTGISEQIAELKRGAEIIVCTPGRMIDMLAANSGRVTNMRRCTYVVLDEADRMFDMGFEPQVMRIIDSIRPDRQTVMFSATFPRQMEALARRILLKPIEILVGGRSVVCKEVEQHVLILNEEDKFLKLLEILGKYTSQGSAIIFVDKQEHADALLKDLMTASYNCSVLHGGIDQFDRDSTIVDFKNGKFNVLVATSVAARGLDVKQLVLVVNYDCPNHYEDYVHRCGRTGRAGNKGFAYTFIAPDQERYTVDILKALELSEAPVPDELQKLFNTYKEKMEAEGKKVKGSSGFSGKGFKFDESEANFTSEKKKYQKAMLGMNDSDDDDAEDSIDQDIETMMAPKKRVTETKGPAGGPPPPLHGQTHPSAAEASVPLVPSQPIIPAVLPTDPLEKAKFLARRINKQFSQENRSDDPNGPRPGGAAPNSSIAAQIARSIAEQRAERLHIKLNYTPSGESDPLITSEQTTFRKYEEELEINDFPQQARWKVTSKEAIAQIAEYSEAGLTVRGTYFPPGREPPEGERKLFIAIESHDEMSVQKAKSEIVRLIKEELVKLQHSSYQPMNRGRYKVL</sequence>
<comment type="function">
    <text evidence="14">Component of the 17S U2 SnRNP complex of the spliceosome, a large ribonucleoprotein complex that removes introns from transcribed pre-mRNAs. The 17S U2 SnRNP complex (1) directly participates in early spliceosome assembly and (2) mediates recognition of the intron branch site during pre-mRNA splicing by promoting the selection of the pre-mRNA branch-site adenosine, the nucleophile for the first step of splicing. Within the 17S U2 SnRNP complex, DDX46 plays essential roles during assembly of pre-spliceosome and proofreading of the branch site.</text>
</comment>
<evidence type="ECO:0000256" key="12">
    <source>
        <dbReference type="ARBA" id="ARBA00038511"/>
    </source>
</evidence>
<comment type="subcellular location">
    <subcellularLocation>
        <location evidence="1">Nucleus speckle</location>
    </subcellularLocation>
</comment>
<feature type="region of interest" description="Disordered" evidence="18">
    <location>
        <begin position="902"/>
        <end position="928"/>
    </location>
</feature>
<dbReference type="GO" id="GO:0016787">
    <property type="term" value="F:hydrolase activity"/>
    <property type="evidence" value="ECO:0007669"/>
    <property type="project" value="UniProtKB-KW"/>
</dbReference>
<dbReference type="SMART" id="SM00490">
    <property type="entry name" value="HELICc"/>
    <property type="match status" value="1"/>
</dbReference>
<reference evidence="22" key="1">
    <citation type="submission" date="2021-01" db="UniProtKB">
        <authorList>
            <consortium name="EnsemblMetazoa"/>
        </authorList>
    </citation>
    <scope>IDENTIFICATION</scope>
</reference>
<dbReference type="FunFam" id="3.40.50.300:FF:000584">
    <property type="entry name" value="probable ATP-dependent RNA helicase DDX46"/>
    <property type="match status" value="1"/>
</dbReference>
<feature type="region of interest" description="Disordered" evidence="18">
    <location>
        <begin position="197"/>
        <end position="299"/>
    </location>
</feature>
<dbReference type="InterPro" id="IPR000629">
    <property type="entry name" value="RNA-helicase_DEAD-box_CS"/>
</dbReference>
<feature type="short sequence motif" description="Q motif" evidence="17">
    <location>
        <begin position="448"/>
        <end position="476"/>
    </location>
</feature>
<feature type="compositionally biased region" description="Pro residues" evidence="18">
    <location>
        <begin position="241"/>
        <end position="254"/>
    </location>
</feature>